<evidence type="ECO:0000313" key="2">
    <source>
        <dbReference type="EMBL" id="KKN61400.1"/>
    </source>
</evidence>
<evidence type="ECO:0000256" key="1">
    <source>
        <dbReference type="SAM" id="Coils"/>
    </source>
</evidence>
<comment type="caution">
    <text evidence="2">The sequence shown here is derived from an EMBL/GenBank/DDBJ whole genome shotgun (WGS) entry which is preliminary data.</text>
</comment>
<proteinExistence type="predicted"/>
<protein>
    <submittedName>
        <fullName evidence="2">Uncharacterized protein</fullName>
    </submittedName>
</protein>
<feature type="coiled-coil region" evidence="1">
    <location>
        <begin position="51"/>
        <end position="85"/>
    </location>
</feature>
<organism evidence="2">
    <name type="scientific">marine sediment metagenome</name>
    <dbReference type="NCBI Taxonomy" id="412755"/>
    <lineage>
        <taxon>unclassified sequences</taxon>
        <taxon>metagenomes</taxon>
        <taxon>ecological metagenomes</taxon>
    </lineage>
</organism>
<name>A0A0F9RY67_9ZZZZ</name>
<dbReference type="AlphaFoldDB" id="A0A0F9RY67"/>
<gene>
    <name evidence="2" type="ORF">LCGC14_0522120</name>
</gene>
<keyword evidence="1" id="KW-0175">Coiled coil</keyword>
<reference evidence="2" key="1">
    <citation type="journal article" date="2015" name="Nature">
        <title>Complex archaea that bridge the gap between prokaryotes and eukaryotes.</title>
        <authorList>
            <person name="Spang A."/>
            <person name="Saw J.H."/>
            <person name="Jorgensen S.L."/>
            <person name="Zaremba-Niedzwiedzka K."/>
            <person name="Martijn J."/>
            <person name="Lind A.E."/>
            <person name="van Eijk R."/>
            <person name="Schleper C."/>
            <person name="Guy L."/>
            <person name="Ettema T.J."/>
        </authorList>
    </citation>
    <scope>NUCLEOTIDE SEQUENCE</scope>
</reference>
<dbReference type="EMBL" id="LAZR01000659">
    <property type="protein sequence ID" value="KKN61400.1"/>
    <property type="molecule type" value="Genomic_DNA"/>
</dbReference>
<sequence length="221" mass="26379">MKKQSYKEFVENNKWFRERPHDRKNFQTKISRVANSIQCDVVQGPAFDLLNSDEQNLIREASKVLKELKEKIQHANKHVAWLEESSKYRVVTVHREKYRQLISEQLLIDEETYDGLLKATVLILHLNSFDSTDSVKYVMLLEARMRPGKYNRSPEELANYIHDRYIYEIDQFAYKAYDKELDELDYELLHKRLVISDITKTDVLKLYESFFTKISRYINSG</sequence>
<accession>A0A0F9RY67</accession>